<accession>A0A0A9B513</accession>
<reference evidence="1" key="1">
    <citation type="submission" date="2014-09" db="EMBL/GenBank/DDBJ databases">
        <authorList>
            <person name="Magalhaes I.L.F."/>
            <person name="Oliveira U."/>
            <person name="Santos F.R."/>
            <person name="Vidigal T.H.D.A."/>
            <person name="Brescovit A.D."/>
            <person name="Santos A.J."/>
        </authorList>
    </citation>
    <scope>NUCLEOTIDE SEQUENCE</scope>
    <source>
        <tissue evidence="1">Shoot tissue taken approximately 20 cm above the soil surface</tissue>
    </source>
</reference>
<proteinExistence type="predicted"/>
<organism evidence="1">
    <name type="scientific">Arundo donax</name>
    <name type="common">Giant reed</name>
    <name type="synonym">Donax arundinaceus</name>
    <dbReference type="NCBI Taxonomy" id="35708"/>
    <lineage>
        <taxon>Eukaryota</taxon>
        <taxon>Viridiplantae</taxon>
        <taxon>Streptophyta</taxon>
        <taxon>Embryophyta</taxon>
        <taxon>Tracheophyta</taxon>
        <taxon>Spermatophyta</taxon>
        <taxon>Magnoliopsida</taxon>
        <taxon>Liliopsida</taxon>
        <taxon>Poales</taxon>
        <taxon>Poaceae</taxon>
        <taxon>PACMAD clade</taxon>
        <taxon>Arundinoideae</taxon>
        <taxon>Arundineae</taxon>
        <taxon>Arundo</taxon>
    </lineage>
</organism>
<reference evidence="1" key="2">
    <citation type="journal article" date="2015" name="Data Brief">
        <title>Shoot transcriptome of the giant reed, Arundo donax.</title>
        <authorList>
            <person name="Barrero R.A."/>
            <person name="Guerrero F.D."/>
            <person name="Moolhuijzen P."/>
            <person name="Goolsby J.A."/>
            <person name="Tidwell J."/>
            <person name="Bellgard S.E."/>
            <person name="Bellgard M.I."/>
        </authorList>
    </citation>
    <scope>NUCLEOTIDE SEQUENCE</scope>
    <source>
        <tissue evidence="1">Shoot tissue taken approximately 20 cm above the soil surface</tissue>
    </source>
</reference>
<sequence length="25" mass="2984">MRVKGENKRFLGVSADFISVEYWHD</sequence>
<name>A0A0A9B513_ARUDO</name>
<protein>
    <submittedName>
        <fullName evidence="1">Uncharacterized protein</fullName>
    </submittedName>
</protein>
<dbReference type="EMBL" id="GBRH01239434">
    <property type="protein sequence ID" value="JAD58461.1"/>
    <property type="molecule type" value="Transcribed_RNA"/>
</dbReference>
<dbReference type="AlphaFoldDB" id="A0A0A9B513"/>
<evidence type="ECO:0000313" key="1">
    <source>
        <dbReference type="EMBL" id="JAD58461.1"/>
    </source>
</evidence>